<sequence length="172" mass="19518">MWGIEGGEIIKSHFMPRQMRGCVFLKSMPPNATSRDDNSTLPPICISEDTSRFRYTYRGGLRSAIRVARLILETVVLNHSNVRWYVFGDDDTVFFPENLAKTLSKYDYRLCYYVGAGSEIYEQKKVFGFGMAFGGAGFAISYPLAKVLAKVLDFCIDRYPHLYGSDSRVYSA</sequence>
<organism evidence="1 2">
    <name type="scientific">Theobroma cacao</name>
    <name type="common">Cacao</name>
    <name type="synonym">Cocoa</name>
    <dbReference type="NCBI Taxonomy" id="3641"/>
    <lineage>
        <taxon>Eukaryota</taxon>
        <taxon>Viridiplantae</taxon>
        <taxon>Streptophyta</taxon>
        <taxon>Embryophyta</taxon>
        <taxon>Tracheophyta</taxon>
        <taxon>Spermatophyta</taxon>
        <taxon>Magnoliopsida</taxon>
        <taxon>eudicotyledons</taxon>
        <taxon>Gunneridae</taxon>
        <taxon>Pentapetalae</taxon>
        <taxon>rosids</taxon>
        <taxon>malvids</taxon>
        <taxon>Malvales</taxon>
        <taxon>Malvaceae</taxon>
        <taxon>Byttnerioideae</taxon>
        <taxon>Theobroma</taxon>
    </lineage>
</organism>
<dbReference type="InParanoid" id="A0A061FIU6"/>
<accession>A0A061FIU6</accession>
<dbReference type="HOGENOM" id="CLU_129009_0_0_1"/>
<dbReference type="Gramene" id="EOY17006">
    <property type="protein sequence ID" value="EOY17006"/>
    <property type="gene ID" value="TCM_036134"/>
</dbReference>
<protein>
    <submittedName>
        <fullName evidence="1">YUP8H12.11 protein, putative</fullName>
    </submittedName>
</protein>
<dbReference type="Pfam" id="PF04646">
    <property type="entry name" value="DUF604"/>
    <property type="match status" value="1"/>
</dbReference>
<dbReference type="PANTHER" id="PTHR10811">
    <property type="entry name" value="FRINGE-RELATED"/>
    <property type="match status" value="1"/>
</dbReference>
<dbReference type="GO" id="GO:0008375">
    <property type="term" value="F:acetylglucosaminyltransferase activity"/>
    <property type="evidence" value="ECO:0000318"/>
    <property type="project" value="GO_Central"/>
</dbReference>
<dbReference type="Proteomes" id="UP000026915">
    <property type="component" value="Chromosome 8"/>
</dbReference>
<dbReference type="InterPro" id="IPR006740">
    <property type="entry name" value="DUF604"/>
</dbReference>
<name>A0A061FIU6_THECC</name>
<dbReference type="eggNOG" id="KOG2246">
    <property type="taxonomic scope" value="Eukaryota"/>
</dbReference>
<gene>
    <name evidence="1" type="ORF">TCM_036134</name>
</gene>
<dbReference type="EMBL" id="CM001886">
    <property type="protein sequence ID" value="EOY17006.1"/>
    <property type="molecule type" value="Genomic_DNA"/>
</dbReference>
<reference evidence="1 2" key="1">
    <citation type="journal article" date="2013" name="Genome Biol.">
        <title>The genome sequence of the most widely cultivated cacao type and its use to identify candidate genes regulating pod color.</title>
        <authorList>
            <person name="Motamayor J.C."/>
            <person name="Mockaitis K."/>
            <person name="Schmutz J."/>
            <person name="Haiminen N."/>
            <person name="Iii D.L."/>
            <person name="Cornejo O."/>
            <person name="Findley S.D."/>
            <person name="Zheng P."/>
            <person name="Utro F."/>
            <person name="Royaert S."/>
            <person name="Saski C."/>
            <person name="Jenkins J."/>
            <person name="Podicheti R."/>
            <person name="Zhao M."/>
            <person name="Scheffler B.E."/>
            <person name="Stack J.C."/>
            <person name="Feltus F.A."/>
            <person name="Mustiga G.M."/>
            <person name="Amores F."/>
            <person name="Phillips W."/>
            <person name="Marelli J.P."/>
            <person name="May G.D."/>
            <person name="Shapiro H."/>
            <person name="Ma J."/>
            <person name="Bustamante C.D."/>
            <person name="Schnell R.J."/>
            <person name="Main D."/>
            <person name="Gilbert D."/>
            <person name="Parida L."/>
            <person name="Kuhn D.N."/>
        </authorList>
    </citation>
    <scope>NUCLEOTIDE SEQUENCE [LARGE SCALE GENOMIC DNA]</scope>
    <source>
        <strain evidence="2">cv. Matina 1-6</strain>
    </source>
</reference>
<evidence type="ECO:0000313" key="1">
    <source>
        <dbReference type="EMBL" id="EOY17006.1"/>
    </source>
</evidence>
<proteinExistence type="predicted"/>
<evidence type="ECO:0000313" key="2">
    <source>
        <dbReference type="Proteomes" id="UP000026915"/>
    </source>
</evidence>
<dbReference type="Gene3D" id="3.90.550.50">
    <property type="match status" value="1"/>
</dbReference>
<keyword evidence="2" id="KW-1185">Reference proteome</keyword>
<dbReference type="STRING" id="3641.A0A061FIU6"/>
<dbReference type="AlphaFoldDB" id="A0A061FIU6"/>